<dbReference type="GO" id="GO:0008236">
    <property type="term" value="F:serine-type peptidase activity"/>
    <property type="evidence" value="ECO:0007669"/>
    <property type="project" value="UniProtKB-KW"/>
</dbReference>
<organism evidence="7 8">
    <name type="scientific">Siculibacillus lacustris</name>
    <dbReference type="NCBI Taxonomy" id="1549641"/>
    <lineage>
        <taxon>Bacteria</taxon>
        <taxon>Pseudomonadati</taxon>
        <taxon>Pseudomonadota</taxon>
        <taxon>Alphaproteobacteria</taxon>
        <taxon>Hyphomicrobiales</taxon>
        <taxon>Ancalomicrobiaceae</taxon>
        <taxon>Siculibacillus</taxon>
    </lineage>
</organism>
<keyword evidence="8" id="KW-1185">Reference proteome</keyword>
<dbReference type="InterPro" id="IPR002142">
    <property type="entry name" value="Peptidase_S49"/>
</dbReference>
<name>A0A4Q9VXJ8_9HYPH</name>
<dbReference type="SUPFAM" id="SSF52096">
    <property type="entry name" value="ClpP/crotonase"/>
    <property type="match status" value="1"/>
</dbReference>
<dbReference type="CDD" id="cd07023">
    <property type="entry name" value="S49_Sppa_N_C"/>
    <property type="match status" value="1"/>
</dbReference>
<keyword evidence="3" id="KW-0378">Hydrolase</keyword>
<feature type="domain" description="Peptidase S49" evidence="6">
    <location>
        <begin position="107"/>
        <end position="253"/>
    </location>
</feature>
<dbReference type="PANTHER" id="PTHR42987">
    <property type="entry name" value="PEPTIDASE S49"/>
    <property type="match status" value="1"/>
</dbReference>
<accession>A0A4Q9VXJ8</accession>
<comment type="caution">
    <text evidence="7">The sequence shown here is derived from an EMBL/GenBank/DDBJ whole genome shotgun (WGS) entry which is preliminary data.</text>
</comment>
<dbReference type="InterPro" id="IPR029045">
    <property type="entry name" value="ClpP/crotonase-like_dom_sf"/>
</dbReference>
<dbReference type="GO" id="GO:0006508">
    <property type="term" value="P:proteolysis"/>
    <property type="evidence" value="ECO:0007669"/>
    <property type="project" value="UniProtKB-KW"/>
</dbReference>
<evidence type="ECO:0000313" key="8">
    <source>
        <dbReference type="Proteomes" id="UP000292781"/>
    </source>
</evidence>
<dbReference type="Proteomes" id="UP000292781">
    <property type="component" value="Unassembled WGS sequence"/>
</dbReference>
<dbReference type="OrthoDB" id="9764363at2"/>
<dbReference type="Gene3D" id="6.20.330.10">
    <property type="match status" value="1"/>
</dbReference>
<keyword evidence="5" id="KW-0812">Transmembrane</keyword>
<gene>
    <name evidence="7" type="primary">sppA</name>
    <name evidence="7" type="ORF">EYW49_00315</name>
</gene>
<evidence type="ECO:0000313" key="7">
    <source>
        <dbReference type="EMBL" id="TBW41212.1"/>
    </source>
</evidence>
<dbReference type="PANTHER" id="PTHR42987:SF6">
    <property type="entry name" value="PROTEINASE IV"/>
    <property type="match status" value="1"/>
</dbReference>
<dbReference type="InterPro" id="IPR047272">
    <property type="entry name" value="S49_SppA_C"/>
</dbReference>
<keyword evidence="5" id="KW-0472">Membrane</keyword>
<evidence type="ECO:0000256" key="5">
    <source>
        <dbReference type="SAM" id="Phobius"/>
    </source>
</evidence>
<dbReference type="EMBL" id="SJFN01000001">
    <property type="protein sequence ID" value="TBW41212.1"/>
    <property type="molecule type" value="Genomic_DNA"/>
</dbReference>
<dbReference type="RefSeq" id="WP_131304756.1">
    <property type="nucleotide sequence ID" value="NZ_SJFN01000001.1"/>
</dbReference>
<dbReference type="Gene3D" id="3.90.226.10">
    <property type="entry name" value="2-enoyl-CoA Hydratase, Chain A, domain 1"/>
    <property type="match status" value="1"/>
</dbReference>
<feature type="transmembrane region" description="Helical" evidence="5">
    <location>
        <begin position="20"/>
        <end position="45"/>
    </location>
</feature>
<comment type="similarity">
    <text evidence="1">Belongs to the peptidase S49 family.</text>
</comment>
<keyword evidence="2" id="KW-0645">Protease</keyword>
<dbReference type="NCBIfam" id="TIGR00706">
    <property type="entry name" value="SppA_dom"/>
    <property type="match status" value="1"/>
</dbReference>
<proteinExistence type="inferred from homology"/>
<sequence length="327" mass="34623">MLDPDSIVDRRRLKRKLTIWRIAAFVLAVIVVLAGAARLGAFAGLDRARPHVARISVQGVMVPDRALLELVDQLAKTDAVKGVIVSIDSPGGATSAGEGLYAALRRLAAKKPTTAYVGSLAASAGYMTAIGTDHIVARGTALTGSIGVLIQWPDVSKLMDTVGVRLDEVKSSPMKAEPTPFKTTSPEARAMLDRVVRDTYDWFVGLVAERRGLPPAVARALADGRVVTGRQALDLKLIDAIGEESVALDWLHEKGVAAETPIVDWKPKAPAGGWPMAEALAEAATRGMIAATGLERQLAAARPLDGLQSVWHLGARENPSNSGEIGR</sequence>
<reference evidence="7 8" key="1">
    <citation type="submission" date="2019-02" db="EMBL/GenBank/DDBJ databases">
        <title>Siculibacillus lacustris gen. nov., sp. nov., a new rosette-forming bacterium isolated from a freshwater crater lake (Lake St. Ana, Romania).</title>
        <authorList>
            <person name="Felfoldi T."/>
            <person name="Marton Z."/>
            <person name="Szabo A."/>
            <person name="Mentes A."/>
            <person name="Boka K."/>
            <person name="Marialigeti K."/>
            <person name="Mathe I."/>
            <person name="Koncz M."/>
            <person name="Schumann P."/>
            <person name="Toth E."/>
        </authorList>
    </citation>
    <scope>NUCLEOTIDE SEQUENCE [LARGE SCALE GENOMIC DNA]</scope>
    <source>
        <strain evidence="7 8">SA-279</strain>
    </source>
</reference>
<dbReference type="Pfam" id="PF01343">
    <property type="entry name" value="Peptidase_S49"/>
    <property type="match status" value="1"/>
</dbReference>
<dbReference type="AlphaFoldDB" id="A0A4Q9VXJ8"/>
<evidence type="ECO:0000256" key="2">
    <source>
        <dbReference type="ARBA" id="ARBA00022670"/>
    </source>
</evidence>
<keyword evidence="4" id="KW-0720">Serine protease</keyword>
<keyword evidence="5" id="KW-1133">Transmembrane helix</keyword>
<evidence type="ECO:0000259" key="6">
    <source>
        <dbReference type="Pfam" id="PF01343"/>
    </source>
</evidence>
<evidence type="ECO:0000256" key="4">
    <source>
        <dbReference type="ARBA" id="ARBA00022825"/>
    </source>
</evidence>
<evidence type="ECO:0000256" key="1">
    <source>
        <dbReference type="ARBA" id="ARBA00008683"/>
    </source>
</evidence>
<dbReference type="InterPro" id="IPR004635">
    <property type="entry name" value="Pept_S49_SppA"/>
</dbReference>
<protein>
    <submittedName>
        <fullName evidence="7">Signal peptide peptidase SppA</fullName>
    </submittedName>
</protein>
<evidence type="ECO:0000256" key="3">
    <source>
        <dbReference type="ARBA" id="ARBA00022801"/>
    </source>
</evidence>